<evidence type="ECO:0000256" key="4">
    <source>
        <dbReference type="ARBA" id="ARBA00022989"/>
    </source>
</evidence>
<evidence type="ECO:0000313" key="10">
    <source>
        <dbReference type="EMBL" id="NQX32611.1"/>
    </source>
</evidence>
<proteinExistence type="predicted"/>
<accession>A0ABX2DET5</accession>
<dbReference type="EMBL" id="JABMKV010000003">
    <property type="protein sequence ID" value="NQX32611.1"/>
    <property type="molecule type" value="Genomic_DNA"/>
</dbReference>
<keyword evidence="11" id="KW-1185">Reference proteome</keyword>
<comment type="caution">
    <text evidence="10">The sequence shown here is derived from an EMBL/GenBank/DDBJ whole genome shotgun (WGS) entry which is preliminary data.</text>
</comment>
<dbReference type="Pfam" id="PF22571">
    <property type="entry name" value="LiaI-LiaF-TM_PspC"/>
    <property type="match status" value="1"/>
</dbReference>
<dbReference type="InterPro" id="IPR054321">
    <property type="entry name" value="PspC-rel_TM"/>
</dbReference>
<evidence type="ECO:0000259" key="8">
    <source>
        <dbReference type="Pfam" id="PF22571"/>
    </source>
</evidence>
<feature type="domain" description="PspC-related transmembrane region" evidence="8">
    <location>
        <begin position="210"/>
        <end position="344"/>
    </location>
</feature>
<feature type="domain" description="PspC-related ToastRack" evidence="9">
    <location>
        <begin position="394"/>
        <end position="525"/>
    </location>
</feature>
<keyword evidence="2" id="KW-1003">Cell membrane</keyword>
<feature type="transmembrane region" description="Helical" evidence="6">
    <location>
        <begin position="233"/>
        <end position="264"/>
    </location>
</feature>
<keyword evidence="5 6" id="KW-0472">Membrane</keyword>
<keyword evidence="4 6" id="KW-1133">Transmembrane helix</keyword>
<dbReference type="Proteomes" id="UP000762110">
    <property type="component" value="Unassembled WGS sequence"/>
</dbReference>
<organism evidence="10 11">
    <name type="scientific">Pedobacter boryungensis</name>
    <dbReference type="NCBI Taxonomy" id="869962"/>
    <lineage>
        <taxon>Bacteria</taxon>
        <taxon>Pseudomonadati</taxon>
        <taxon>Bacteroidota</taxon>
        <taxon>Sphingobacteriia</taxon>
        <taxon>Sphingobacteriales</taxon>
        <taxon>Sphingobacteriaceae</taxon>
        <taxon>Pedobacter</taxon>
    </lineage>
</organism>
<feature type="transmembrane region" description="Helical" evidence="6">
    <location>
        <begin position="284"/>
        <end position="305"/>
    </location>
</feature>
<evidence type="ECO:0000256" key="3">
    <source>
        <dbReference type="ARBA" id="ARBA00022692"/>
    </source>
</evidence>
<dbReference type="PANTHER" id="PTHR33885">
    <property type="entry name" value="PHAGE SHOCK PROTEIN C"/>
    <property type="match status" value="1"/>
</dbReference>
<dbReference type="InterPro" id="IPR052027">
    <property type="entry name" value="PspC"/>
</dbReference>
<reference evidence="10 11" key="1">
    <citation type="submission" date="2020-05" db="EMBL/GenBank/DDBJ databases">
        <title>Description of Pedobacter foliorum sp. nov.</title>
        <authorList>
            <person name="Qi S."/>
            <person name="Carlier A."/>
            <person name="Cnockaert M."/>
            <person name="Vandamme P."/>
        </authorList>
    </citation>
    <scope>NUCLEOTIDE SEQUENCE [LARGE SCALE GENOMIC DNA]</scope>
    <source>
        <strain evidence="10 11">LMG 31300</strain>
    </source>
</reference>
<gene>
    <name evidence="10" type="ORF">HQN85_12785</name>
</gene>
<name>A0ABX2DET5_9SPHI</name>
<evidence type="ECO:0000256" key="1">
    <source>
        <dbReference type="ARBA" id="ARBA00004162"/>
    </source>
</evidence>
<feature type="domain" description="Phage shock protein PspC N-terminal" evidence="7">
    <location>
        <begin position="107"/>
        <end position="163"/>
    </location>
</feature>
<evidence type="ECO:0000256" key="5">
    <source>
        <dbReference type="ARBA" id="ARBA00023136"/>
    </source>
</evidence>
<dbReference type="InterPro" id="IPR054319">
    <property type="entry name" value="PspC-rel_ToastRack"/>
</dbReference>
<feature type="transmembrane region" description="Helical" evidence="6">
    <location>
        <begin position="138"/>
        <end position="161"/>
    </location>
</feature>
<dbReference type="PANTHER" id="PTHR33885:SF3">
    <property type="entry name" value="PHAGE SHOCK PROTEIN C"/>
    <property type="match status" value="1"/>
</dbReference>
<keyword evidence="3 6" id="KW-0812">Transmembrane</keyword>
<sequence>MKKTLIINIGNSIIHIEEDAYEILTTYLNEIKQHFAKNADDFEIVTDIENRIAEMFSEILQAGQKQVIELADVQSVIAQMGRVQDFQTEDEEESPKASAYTQFAGNKKLYRDTDEGVIAGVCAGLGHYLNIEARWVRLIAFLSIFLGGSGILAYFILWFAMPRAVSRSEKMSMKGEATNLYGYQRSFDEELAAFKENMKSANAHLGPMVKRSGNFITEMIEVLGRFLNGTGKVIMRIIAGSFIVCGFGLMICLIICLAAFLGFWDSNAYDYFPLSIINQGFRSEIVLGAFVTLFIPVLALVLFAVRVAFNRMAINKTVSFALLIIWLLGVSSTVYYVAKISSEFQEHAELVQTIELKTYPTYVVDVDKSMVLSKDDSVAYRISEMDFGKRIIVDDSDDHPFRVPRNVRIEIVKSDNGKTTMVQTYESQGKTFQIALQNAQNINYKYTQTDSLLTLSPRLELKRESIWRNQEVRITLKVPVGTHLLLNDNIYNYLQFYYYSCNIDDQKDSEYREWVMTEEGLKCKSELDQPKEEINP</sequence>
<evidence type="ECO:0000256" key="2">
    <source>
        <dbReference type="ARBA" id="ARBA00022475"/>
    </source>
</evidence>
<evidence type="ECO:0000259" key="7">
    <source>
        <dbReference type="Pfam" id="PF04024"/>
    </source>
</evidence>
<comment type="subcellular location">
    <subcellularLocation>
        <location evidence="1">Cell membrane</location>
        <topology evidence="1">Single-pass membrane protein</topology>
    </subcellularLocation>
</comment>
<dbReference type="RefSeq" id="WP_173272838.1">
    <property type="nucleotide sequence ID" value="NZ_JABMKV010000003.1"/>
</dbReference>
<dbReference type="Pfam" id="PF22744">
    <property type="entry name" value="Toast-rack_PspC-Cterm"/>
    <property type="match status" value="1"/>
</dbReference>
<protein>
    <submittedName>
        <fullName evidence="10">PspC domain-containing protein</fullName>
    </submittedName>
</protein>
<evidence type="ECO:0000259" key="9">
    <source>
        <dbReference type="Pfam" id="PF22744"/>
    </source>
</evidence>
<feature type="transmembrane region" description="Helical" evidence="6">
    <location>
        <begin position="317"/>
        <end position="338"/>
    </location>
</feature>
<evidence type="ECO:0000256" key="6">
    <source>
        <dbReference type="SAM" id="Phobius"/>
    </source>
</evidence>
<dbReference type="InterPro" id="IPR007168">
    <property type="entry name" value="Phageshock_PspC_N"/>
</dbReference>
<evidence type="ECO:0000313" key="11">
    <source>
        <dbReference type="Proteomes" id="UP000762110"/>
    </source>
</evidence>
<dbReference type="Pfam" id="PF04024">
    <property type="entry name" value="PspC"/>
    <property type="match status" value="1"/>
</dbReference>